<name>F5L3B7_CALTT</name>
<organism evidence="1 2">
    <name type="scientific">Caldalkalibacillus thermarum (strain TA2.A1)</name>
    <dbReference type="NCBI Taxonomy" id="986075"/>
    <lineage>
        <taxon>Bacteria</taxon>
        <taxon>Bacillati</taxon>
        <taxon>Bacillota</taxon>
        <taxon>Bacilli</taxon>
        <taxon>Bacillales</taxon>
        <taxon>Bacillaceae</taxon>
        <taxon>Caldalkalibacillus</taxon>
    </lineage>
</organism>
<evidence type="ECO:0000313" key="2">
    <source>
        <dbReference type="Proteomes" id="UP000010716"/>
    </source>
</evidence>
<gene>
    <name evidence="1" type="ORF">CathTA2_0278</name>
</gene>
<protein>
    <recommendedName>
        <fullName evidence="3">YuiA family protein</fullName>
    </recommendedName>
</protein>
<proteinExistence type="predicted"/>
<dbReference type="EMBL" id="AFCE01000037">
    <property type="protein sequence ID" value="EGL84164.1"/>
    <property type="molecule type" value="Genomic_DNA"/>
</dbReference>
<dbReference type="AlphaFoldDB" id="F5L3B7"/>
<evidence type="ECO:0008006" key="3">
    <source>
        <dbReference type="Google" id="ProtNLM"/>
    </source>
</evidence>
<dbReference type="Proteomes" id="UP000010716">
    <property type="component" value="Unassembled WGS sequence"/>
</dbReference>
<sequence>MRLNPLQTNMIPTTHCEYCQGQGYFQLMLGGTETCIYCEGSGVAPTEPLHKKPERFIDFIHLRWTSFPKYDGIL</sequence>
<accession>F5L3B7</accession>
<reference evidence="1 2" key="1">
    <citation type="journal article" date="2011" name="J. Bacteriol.">
        <title>Draft genome sequence of the thermoalkaliphilic Caldalkalibacillus thermarum strain TA2.A1.</title>
        <authorList>
            <person name="Kalamorz F."/>
            <person name="Keis S."/>
            <person name="McMillan D.G."/>
            <person name="Olsson K."/>
            <person name="Stanton J.A."/>
            <person name="Stockwell P."/>
            <person name="Black M.A."/>
            <person name="Klingeman D.M."/>
            <person name="Land M.L."/>
            <person name="Han C.S."/>
            <person name="Martin S.L."/>
            <person name="Becher S.A."/>
            <person name="Peddie C.J."/>
            <person name="Morgan H.W."/>
            <person name="Matthies D."/>
            <person name="Preiss L."/>
            <person name="Meier T."/>
            <person name="Brown S.D."/>
            <person name="Cook G.M."/>
        </authorList>
    </citation>
    <scope>NUCLEOTIDE SEQUENCE [LARGE SCALE GENOMIC DNA]</scope>
    <source>
        <strain evidence="1 2">TA2.A1</strain>
    </source>
</reference>
<evidence type="ECO:0000313" key="1">
    <source>
        <dbReference type="EMBL" id="EGL84164.1"/>
    </source>
</evidence>
<comment type="caution">
    <text evidence="1">The sequence shown here is derived from an EMBL/GenBank/DDBJ whole genome shotgun (WGS) entry which is preliminary data.</text>
</comment>
<dbReference type="Gene3D" id="6.20.20.10">
    <property type="match status" value="1"/>
</dbReference>
<dbReference type="Pfam" id="PF17302">
    <property type="entry name" value="DUF5351"/>
    <property type="match status" value="1"/>
</dbReference>
<dbReference type="InterPro" id="IPR035272">
    <property type="entry name" value="DUF5351"/>
</dbReference>